<keyword evidence="4 12" id="KW-0597">Phosphoprotein</keyword>
<dbReference type="GO" id="GO:0005524">
    <property type="term" value="F:ATP binding"/>
    <property type="evidence" value="ECO:0007669"/>
    <property type="project" value="UniProtKB-UniRule"/>
</dbReference>
<dbReference type="GO" id="GO:0006228">
    <property type="term" value="P:UTP biosynthetic process"/>
    <property type="evidence" value="ECO:0007669"/>
    <property type="project" value="UniProtKB-UniRule"/>
</dbReference>
<keyword evidence="11 12" id="KW-0546">Nucleotide metabolism</keyword>
<dbReference type="Gene3D" id="3.30.70.141">
    <property type="entry name" value="Nucleoside diphosphate kinase-like domain"/>
    <property type="match status" value="1"/>
</dbReference>
<comment type="catalytic activity">
    <reaction evidence="12">
        <text>a 2'-deoxyribonucleoside 5'-diphosphate + ATP = a 2'-deoxyribonucleoside 5'-triphosphate + ADP</text>
        <dbReference type="Rhea" id="RHEA:44640"/>
        <dbReference type="ChEBI" id="CHEBI:30616"/>
        <dbReference type="ChEBI" id="CHEBI:61560"/>
        <dbReference type="ChEBI" id="CHEBI:73316"/>
        <dbReference type="ChEBI" id="CHEBI:456216"/>
        <dbReference type="EC" id="2.7.4.6"/>
    </reaction>
</comment>
<dbReference type="HAMAP" id="MF_00451">
    <property type="entry name" value="NDP_kinase"/>
    <property type="match status" value="1"/>
</dbReference>
<dbReference type="GO" id="GO:0005737">
    <property type="term" value="C:cytoplasm"/>
    <property type="evidence" value="ECO:0007669"/>
    <property type="project" value="UniProtKB-SubCell"/>
</dbReference>
<evidence type="ECO:0000256" key="8">
    <source>
        <dbReference type="ARBA" id="ARBA00022777"/>
    </source>
</evidence>
<evidence type="ECO:0000256" key="14">
    <source>
        <dbReference type="RuleBase" id="RU004011"/>
    </source>
</evidence>
<dbReference type="InterPro" id="IPR034907">
    <property type="entry name" value="NDK-like_dom"/>
</dbReference>
<reference evidence="16" key="1">
    <citation type="submission" date="2007-03" db="EMBL/GenBank/DDBJ databases">
        <title>Complete sequence of Prosthecochloris vibrioformis DSM 265.</title>
        <authorList>
            <consortium name="US DOE Joint Genome Institute"/>
            <person name="Copeland A."/>
            <person name="Lucas S."/>
            <person name="Lapidus A."/>
            <person name="Barry K."/>
            <person name="Detter J.C."/>
            <person name="Glavina del Rio T."/>
            <person name="Hammon N."/>
            <person name="Israni S."/>
            <person name="Pitluck S."/>
            <person name="Schmutz J."/>
            <person name="Larimer F."/>
            <person name="Land M."/>
            <person name="Hauser L."/>
            <person name="Mikhailova N."/>
            <person name="Li T."/>
            <person name="Overmann J."/>
            <person name="Schuster S.C."/>
            <person name="Bryant D.A."/>
            <person name="Richardson P."/>
        </authorList>
    </citation>
    <scope>NUCLEOTIDE SEQUENCE [LARGE SCALE GENOMIC DNA]</scope>
    <source>
        <strain evidence="16">DSM 265</strain>
    </source>
</reference>
<comment type="similarity">
    <text evidence="1 12 13 14">Belongs to the NDK family.</text>
</comment>
<dbReference type="PANTHER" id="PTHR46161:SF3">
    <property type="entry name" value="NUCLEOSIDE DIPHOSPHATE KINASE DDB_G0292928-RELATED"/>
    <property type="match status" value="1"/>
</dbReference>
<evidence type="ECO:0000256" key="4">
    <source>
        <dbReference type="ARBA" id="ARBA00022553"/>
    </source>
</evidence>
<comment type="function">
    <text evidence="12">Major role in the synthesis of nucleoside triphosphates other than ATP. The ATP gamma phosphate is transferred to the NDP beta phosphate via a ping-pong mechanism, using a phosphorylated active-site intermediate.</text>
</comment>
<feature type="binding site" evidence="12 13">
    <location>
        <position position="107"/>
    </location>
    <ligand>
        <name>ATP</name>
        <dbReference type="ChEBI" id="CHEBI:30616"/>
    </ligand>
</feature>
<dbReference type="SMART" id="SM00562">
    <property type="entry name" value="NDK"/>
    <property type="match status" value="1"/>
</dbReference>
<dbReference type="STRING" id="290318.Cvib_0295"/>
<comment type="catalytic activity">
    <reaction evidence="12">
        <text>a ribonucleoside 5'-diphosphate + ATP = a ribonucleoside 5'-triphosphate + ADP</text>
        <dbReference type="Rhea" id="RHEA:18113"/>
        <dbReference type="ChEBI" id="CHEBI:30616"/>
        <dbReference type="ChEBI" id="CHEBI:57930"/>
        <dbReference type="ChEBI" id="CHEBI:61557"/>
        <dbReference type="ChEBI" id="CHEBI:456216"/>
        <dbReference type="EC" id="2.7.4.6"/>
    </reaction>
</comment>
<comment type="subcellular location">
    <subcellularLocation>
        <location evidence="12">Cytoplasm</location>
    </subcellularLocation>
</comment>
<dbReference type="GO" id="GO:0004550">
    <property type="term" value="F:nucleoside diphosphate kinase activity"/>
    <property type="evidence" value="ECO:0007669"/>
    <property type="project" value="UniProtKB-UniRule"/>
</dbReference>
<dbReference type="GO" id="GO:0006183">
    <property type="term" value="P:GTP biosynthetic process"/>
    <property type="evidence" value="ECO:0007669"/>
    <property type="project" value="UniProtKB-UniRule"/>
</dbReference>
<protein>
    <recommendedName>
        <fullName evidence="3 12">Nucleoside diphosphate kinase</fullName>
        <shortName evidence="12">NDK</shortName>
        <shortName evidence="12">NDP kinase</shortName>
        <ecNumber evidence="2 12">2.7.4.6</ecNumber>
    </recommendedName>
    <alternativeName>
        <fullName evidence="12">Nucleoside-2-P kinase</fullName>
    </alternativeName>
</protein>
<keyword evidence="6 12" id="KW-0479">Metal-binding</keyword>
<comment type="subunit">
    <text evidence="12">Homotetramer.</text>
</comment>
<feature type="binding site" evidence="12 13">
    <location>
        <position position="117"/>
    </location>
    <ligand>
        <name>ATP</name>
        <dbReference type="ChEBI" id="CHEBI:30616"/>
    </ligand>
</feature>
<evidence type="ECO:0000256" key="3">
    <source>
        <dbReference type="ARBA" id="ARBA00017632"/>
    </source>
</evidence>
<dbReference type="eggNOG" id="COG0105">
    <property type="taxonomic scope" value="Bacteria"/>
</dbReference>
<evidence type="ECO:0000256" key="7">
    <source>
        <dbReference type="ARBA" id="ARBA00022741"/>
    </source>
</evidence>
<dbReference type="PRINTS" id="PR01243">
    <property type="entry name" value="NUCDPKINASE"/>
</dbReference>
<accession>A4SCV8</accession>
<dbReference type="Pfam" id="PF00334">
    <property type="entry name" value="NDK"/>
    <property type="match status" value="1"/>
</dbReference>
<evidence type="ECO:0000256" key="6">
    <source>
        <dbReference type="ARBA" id="ARBA00022723"/>
    </source>
</evidence>
<dbReference type="FunFam" id="3.30.70.141:FF:000003">
    <property type="entry name" value="Nucleoside diphosphate kinase"/>
    <property type="match status" value="1"/>
</dbReference>
<evidence type="ECO:0000256" key="12">
    <source>
        <dbReference type="HAMAP-Rule" id="MF_00451"/>
    </source>
</evidence>
<feature type="binding site" evidence="12 13">
    <location>
        <position position="14"/>
    </location>
    <ligand>
        <name>ATP</name>
        <dbReference type="ChEBI" id="CHEBI:30616"/>
    </ligand>
</feature>
<evidence type="ECO:0000313" key="16">
    <source>
        <dbReference type="EMBL" id="ABP36317.1"/>
    </source>
</evidence>
<proteinExistence type="inferred from homology"/>
<keyword evidence="10 12" id="KW-0460">Magnesium</keyword>
<evidence type="ECO:0000256" key="2">
    <source>
        <dbReference type="ARBA" id="ARBA00012966"/>
    </source>
</evidence>
<dbReference type="KEGG" id="pvi:Cvib_0295"/>
<evidence type="ECO:0000256" key="5">
    <source>
        <dbReference type="ARBA" id="ARBA00022679"/>
    </source>
</evidence>
<keyword evidence="12" id="KW-0963">Cytoplasm</keyword>
<evidence type="ECO:0000259" key="15">
    <source>
        <dbReference type="SMART" id="SM00562"/>
    </source>
</evidence>
<dbReference type="CDD" id="cd04413">
    <property type="entry name" value="NDPk_I"/>
    <property type="match status" value="1"/>
</dbReference>
<evidence type="ECO:0000256" key="10">
    <source>
        <dbReference type="ARBA" id="ARBA00022842"/>
    </source>
</evidence>
<dbReference type="HOGENOM" id="CLU_060216_8_1_10"/>
<dbReference type="InterPro" id="IPR001564">
    <property type="entry name" value="Nucleoside_diP_kinase"/>
</dbReference>
<comment type="cofactor">
    <cofactor evidence="12">
        <name>Mg(2+)</name>
        <dbReference type="ChEBI" id="CHEBI:18420"/>
    </cofactor>
</comment>
<sequence length="145" mass="15940">MQLTPMERTLTILKPDCVKKQLIGAVINQIERAGFRVVAMKKIKLSKETAGEFYGVHRERPFFGELVDFMSSGPCVPMILEKENAVADFRTLIGATDPAEAEEGTVRKLHADSKGENIVHGSDSAENAAIEAGFFFAAEEVVRNN</sequence>
<dbReference type="GO" id="GO:0006241">
    <property type="term" value="P:CTP biosynthetic process"/>
    <property type="evidence" value="ECO:0007669"/>
    <property type="project" value="UniProtKB-UniRule"/>
</dbReference>
<dbReference type="SUPFAM" id="SSF54919">
    <property type="entry name" value="Nucleoside diphosphate kinase, NDK"/>
    <property type="match status" value="1"/>
</dbReference>
<dbReference type="AlphaFoldDB" id="A4SCV8"/>
<name>A4SCV8_CHLPM</name>
<feature type="domain" description="Nucleoside diphosphate kinase-like" evidence="15">
    <location>
        <begin position="6"/>
        <end position="143"/>
    </location>
</feature>
<organism evidence="16">
    <name type="scientific">Chlorobium phaeovibrioides (strain DSM 265 / 1930)</name>
    <name type="common">Prosthecochloris vibrioformis (strain DSM 265)</name>
    <dbReference type="NCBI Taxonomy" id="290318"/>
    <lineage>
        <taxon>Bacteria</taxon>
        <taxon>Pseudomonadati</taxon>
        <taxon>Chlorobiota</taxon>
        <taxon>Chlorobiia</taxon>
        <taxon>Chlorobiales</taxon>
        <taxon>Chlorobiaceae</taxon>
        <taxon>Chlorobium/Pelodictyon group</taxon>
        <taxon>Chlorobium</taxon>
    </lineage>
</organism>
<feature type="binding site" evidence="12 13">
    <location>
        <position position="96"/>
    </location>
    <ligand>
        <name>ATP</name>
        <dbReference type="ChEBI" id="CHEBI:30616"/>
    </ligand>
</feature>
<evidence type="ECO:0000256" key="1">
    <source>
        <dbReference type="ARBA" id="ARBA00008142"/>
    </source>
</evidence>
<dbReference type="NCBIfam" id="NF011113">
    <property type="entry name" value="PRK14541.1"/>
    <property type="match status" value="1"/>
</dbReference>
<keyword evidence="8 12" id="KW-0418">Kinase</keyword>
<gene>
    <name evidence="12" type="primary">ndk</name>
    <name evidence="16" type="ordered locus">Cvib_0295</name>
</gene>
<feature type="binding site" evidence="12 13">
    <location>
        <position position="62"/>
    </location>
    <ligand>
        <name>ATP</name>
        <dbReference type="ChEBI" id="CHEBI:30616"/>
    </ligand>
</feature>
<evidence type="ECO:0000256" key="9">
    <source>
        <dbReference type="ARBA" id="ARBA00022840"/>
    </source>
</evidence>
<feature type="active site" description="Pros-phosphohistidine intermediate" evidence="12 13">
    <location>
        <position position="120"/>
    </location>
</feature>
<evidence type="ECO:0000256" key="11">
    <source>
        <dbReference type="ARBA" id="ARBA00023080"/>
    </source>
</evidence>
<feature type="binding site" evidence="12 13">
    <location>
        <position position="90"/>
    </location>
    <ligand>
        <name>ATP</name>
        <dbReference type="ChEBI" id="CHEBI:30616"/>
    </ligand>
</feature>
<keyword evidence="5 12" id="KW-0808">Transferase</keyword>
<dbReference type="PANTHER" id="PTHR46161">
    <property type="entry name" value="NUCLEOSIDE DIPHOSPHATE KINASE"/>
    <property type="match status" value="1"/>
</dbReference>
<evidence type="ECO:0000256" key="13">
    <source>
        <dbReference type="PROSITE-ProRule" id="PRU00706"/>
    </source>
</evidence>
<dbReference type="EMBL" id="CP000607">
    <property type="protein sequence ID" value="ABP36317.1"/>
    <property type="molecule type" value="Genomic_DNA"/>
</dbReference>
<keyword evidence="9 12" id="KW-0067">ATP-binding</keyword>
<dbReference type="EC" id="2.7.4.6" evidence="2 12"/>
<dbReference type="GO" id="GO:0046872">
    <property type="term" value="F:metal ion binding"/>
    <property type="evidence" value="ECO:0007669"/>
    <property type="project" value="UniProtKB-KW"/>
</dbReference>
<dbReference type="InterPro" id="IPR036850">
    <property type="entry name" value="NDK-like_dom_sf"/>
</dbReference>
<dbReference type="NCBIfam" id="NF001908">
    <property type="entry name" value="PRK00668.1"/>
    <property type="match status" value="1"/>
</dbReference>
<dbReference type="PROSITE" id="PS51374">
    <property type="entry name" value="NDPK_LIKE"/>
    <property type="match status" value="1"/>
</dbReference>
<keyword evidence="7 12" id="KW-0547">Nucleotide-binding</keyword>